<protein>
    <submittedName>
        <fullName evidence="2">Uncharacterized protein</fullName>
    </submittedName>
</protein>
<reference evidence="3" key="1">
    <citation type="submission" date="2018-05" db="EMBL/GenBank/DDBJ databases">
        <title>Algibacter marinivivus sp. nov., isolated from sample around a algae.</title>
        <authorList>
            <person name="Lu D."/>
        </authorList>
    </citation>
    <scope>NUCLEOTIDE SEQUENCE [LARGE SCALE GENOMIC DNA]</scope>
    <source>
        <strain evidence="3">ZY111</strain>
    </source>
</reference>
<keyword evidence="1" id="KW-0472">Membrane</keyword>
<keyword evidence="1" id="KW-0812">Transmembrane</keyword>
<evidence type="ECO:0000256" key="1">
    <source>
        <dbReference type="SAM" id="Phobius"/>
    </source>
</evidence>
<organism evidence="2 3">
    <name type="scientific">Algibacter marinivivus</name>
    <dbReference type="NCBI Taxonomy" id="2100723"/>
    <lineage>
        <taxon>Bacteria</taxon>
        <taxon>Pseudomonadati</taxon>
        <taxon>Bacteroidota</taxon>
        <taxon>Flavobacteriia</taxon>
        <taxon>Flavobacteriales</taxon>
        <taxon>Flavobacteriaceae</taxon>
        <taxon>Algibacter</taxon>
    </lineage>
</organism>
<gene>
    <name evidence="2" type="ORF">DIS18_06115</name>
</gene>
<dbReference type="Pfam" id="PF23396">
    <property type="entry name" value="DUF7103"/>
    <property type="match status" value="1"/>
</dbReference>
<dbReference type="EMBL" id="QFRI01000001">
    <property type="protein sequence ID" value="PWH84116.1"/>
    <property type="molecule type" value="Genomic_DNA"/>
</dbReference>
<dbReference type="AlphaFoldDB" id="A0A2U2X8K5"/>
<feature type="transmembrane region" description="Helical" evidence="1">
    <location>
        <begin position="91"/>
        <end position="107"/>
    </location>
</feature>
<evidence type="ECO:0000313" key="2">
    <source>
        <dbReference type="EMBL" id="PWH84116.1"/>
    </source>
</evidence>
<reference evidence="2 3" key="2">
    <citation type="submission" date="2018-05" db="EMBL/GenBank/DDBJ databases">
        <title>Algibacter marinivivus sp. nov., isolated from sample around a algae.</title>
        <authorList>
            <person name="Zhong X."/>
        </authorList>
    </citation>
    <scope>NUCLEOTIDE SEQUENCE [LARGE SCALE GENOMIC DNA]</scope>
    <source>
        <strain evidence="2 3">ZY111</strain>
    </source>
</reference>
<comment type="caution">
    <text evidence="2">The sequence shown here is derived from an EMBL/GenBank/DDBJ whole genome shotgun (WGS) entry which is preliminary data.</text>
</comment>
<feature type="transmembrane region" description="Helical" evidence="1">
    <location>
        <begin position="140"/>
        <end position="159"/>
    </location>
</feature>
<dbReference type="InterPro" id="IPR055529">
    <property type="entry name" value="DUF7103"/>
</dbReference>
<sequence length="188" mass="21695">MQMQQIKETLKSVARTILSPIEELRKRLMTLEISLSILLILTPAILIWLDGSIRSSISNYAYSDRSEWFVFLITLAASMFIYNGTAWKTKWYNIILGITLVGVVLTPHLEFEIIHLIFAILFFAGSVFVMIYFSSKKQRLAKIICGVFILFGIASYYLFEWYSLFWAEWIGMLPICVHFIGESLGKID</sequence>
<evidence type="ECO:0000313" key="3">
    <source>
        <dbReference type="Proteomes" id="UP000245375"/>
    </source>
</evidence>
<name>A0A2U2X8K5_9FLAO</name>
<feature type="transmembrane region" description="Helical" evidence="1">
    <location>
        <begin position="113"/>
        <end position="133"/>
    </location>
</feature>
<feature type="transmembrane region" description="Helical" evidence="1">
    <location>
        <begin position="68"/>
        <end position="84"/>
    </location>
</feature>
<accession>A0A2U2X8K5</accession>
<keyword evidence="3" id="KW-1185">Reference proteome</keyword>
<reference evidence="3" key="3">
    <citation type="submission" date="2018-05" db="EMBL/GenBank/DDBJ databases">
        <authorList>
            <person name="Lu D."/>
        </authorList>
    </citation>
    <scope>NUCLEOTIDE SEQUENCE [LARGE SCALE GENOMIC DNA]</scope>
    <source>
        <strain evidence="3">ZY111</strain>
    </source>
</reference>
<keyword evidence="1" id="KW-1133">Transmembrane helix</keyword>
<proteinExistence type="predicted"/>
<feature type="transmembrane region" description="Helical" evidence="1">
    <location>
        <begin position="28"/>
        <end position="48"/>
    </location>
</feature>
<dbReference type="Proteomes" id="UP000245375">
    <property type="component" value="Unassembled WGS sequence"/>
</dbReference>